<dbReference type="PANTHER" id="PTHR31234">
    <property type="entry name" value="LATE EMBRYOGENESIS ABUNDANT (LEA) HYDROXYPROLINE-RICH GLYCOPROTEIN FAMILY"/>
    <property type="match status" value="1"/>
</dbReference>
<dbReference type="EnsemblPlants" id="AET4Gv20243000.1">
    <property type="protein sequence ID" value="AET4Gv20243000.1"/>
    <property type="gene ID" value="AET4Gv20243000"/>
</dbReference>
<feature type="region of interest" description="Disordered" evidence="3">
    <location>
        <begin position="170"/>
        <end position="202"/>
    </location>
</feature>
<evidence type="ECO:0000256" key="3">
    <source>
        <dbReference type="SAM" id="MobiDB-lite"/>
    </source>
</evidence>
<evidence type="ECO:0000256" key="1">
    <source>
        <dbReference type="ARBA" id="ARBA00004370"/>
    </source>
</evidence>
<dbReference type="GO" id="GO:0005886">
    <property type="term" value="C:plasma membrane"/>
    <property type="evidence" value="ECO:0007669"/>
    <property type="project" value="TreeGrafter"/>
</dbReference>
<feature type="transmembrane region" description="Helical" evidence="4">
    <location>
        <begin position="212"/>
        <end position="234"/>
    </location>
</feature>
<reference evidence="5" key="3">
    <citation type="journal article" date="2017" name="Nature">
        <title>Genome sequence of the progenitor of the wheat D genome Aegilops tauschii.</title>
        <authorList>
            <person name="Luo M.C."/>
            <person name="Gu Y.Q."/>
            <person name="Puiu D."/>
            <person name="Wang H."/>
            <person name="Twardziok S.O."/>
            <person name="Deal K.R."/>
            <person name="Huo N."/>
            <person name="Zhu T."/>
            <person name="Wang L."/>
            <person name="Wang Y."/>
            <person name="McGuire P.E."/>
            <person name="Liu S."/>
            <person name="Long H."/>
            <person name="Ramasamy R.K."/>
            <person name="Rodriguez J.C."/>
            <person name="Van S.L."/>
            <person name="Yuan L."/>
            <person name="Wang Z."/>
            <person name="Xia Z."/>
            <person name="Xiao L."/>
            <person name="Anderson O.D."/>
            <person name="Ouyang S."/>
            <person name="Liang Y."/>
            <person name="Zimin A.V."/>
            <person name="Pertea G."/>
            <person name="Qi P."/>
            <person name="Bennetzen J.L."/>
            <person name="Dai X."/>
            <person name="Dawson M.W."/>
            <person name="Muller H.G."/>
            <person name="Kugler K."/>
            <person name="Rivarola-Duarte L."/>
            <person name="Spannagl M."/>
            <person name="Mayer K.F.X."/>
            <person name="Lu F.H."/>
            <person name="Bevan M.W."/>
            <person name="Leroy P."/>
            <person name="Li P."/>
            <person name="You F.M."/>
            <person name="Sun Q."/>
            <person name="Liu Z."/>
            <person name="Lyons E."/>
            <person name="Wicker T."/>
            <person name="Salzberg S.L."/>
            <person name="Devos K.M."/>
            <person name="Dvorak J."/>
        </authorList>
    </citation>
    <scope>NUCLEOTIDE SEQUENCE [LARGE SCALE GENOMIC DNA]</scope>
    <source>
        <strain evidence="5">cv. AL8/78</strain>
    </source>
</reference>
<dbReference type="STRING" id="200361.A0A453HN81"/>
<evidence type="ECO:0000256" key="4">
    <source>
        <dbReference type="SAM" id="Phobius"/>
    </source>
</evidence>
<evidence type="ECO:0000313" key="6">
    <source>
        <dbReference type="Proteomes" id="UP000015105"/>
    </source>
</evidence>
<dbReference type="InterPro" id="IPR044839">
    <property type="entry name" value="NDR1-like"/>
</dbReference>
<dbReference type="AlphaFoldDB" id="A0A453HN81"/>
<feature type="compositionally biased region" description="Polar residues" evidence="3">
    <location>
        <begin position="34"/>
        <end position="47"/>
    </location>
</feature>
<feature type="region of interest" description="Disordered" evidence="3">
    <location>
        <begin position="78"/>
        <end position="135"/>
    </location>
</feature>
<keyword evidence="4" id="KW-0812">Transmembrane</keyword>
<dbReference type="GO" id="GO:0098542">
    <property type="term" value="P:defense response to other organism"/>
    <property type="evidence" value="ECO:0007669"/>
    <property type="project" value="InterPro"/>
</dbReference>
<evidence type="ECO:0000256" key="2">
    <source>
        <dbReference type="ARBA" id="ARBA00023136"/>
    </source>
</evidence>
<dbReference type="Proteomes" id="UP000015105">
    <property type="component" value="Chromosome 4D"/>
</dbReference>
<keyword evidence="6" id="KW-1185">Reference proteome</keyword>
<evidence type="ECO:0000313" key="5">
    <source>
        <dbReference type="EnsemblPlants" id="AET4Gv20243000.1"/>
    </source>
</evidence>
<keyword evidence="2 4" id="KW-0472">Membrane</keyword>
<name>A0A453HN81_AEGTS</name>
<sequence length="397" mass="42044">IVPTRRRSDVRRGESKLIRYPIHYNQRREKGGENTANLHLRQPTTRCPSPPFLPTDPILLLLLLSSSSRSQITIAASLLPSPPLPSKQASKTPAAAAMHPASSSSSAAHPPDGDRPNAKAPPPPGPAMGYPANAGPNPGNASSAYYAAAPPPVANGNGTAAFGVAYPYPAPPPHHHHHHPPPPPPPPYHHYHNHHNPYQAAPPPPPTCLRRLLALVVAAFLLLGAGTFIVWLLLRPRAPAFSLSALTLSRVAYSPANSSLSAAFDASLLADNPNSKLTISYSSLVAYVDLAPSSPIAVTSLAPFAQGPRNTTTLAFRLDVDGTYVGPDEAAALKSGNGGTMEVQVRLAAIAVFDRGGWRTRRRAMRVLCDGVPVTFRGKNATDAKFDGPARRCQVVL</sequence>
<reference evidence="5" key="4">
    <citation type="submission" date="2019-03" db="UniProtKB">
        <authorList>
            <consortium name="EnsemblPlants"/>
        </authorList>
    </citation>
    <scope>IDENTIFICATION</scope>
</reference>
<protein>
    <submittedName>
        <fullName evidence="5">Uncharacterized protein</fullName>
    </submittedName>
</protein>
<organism evidence="5 6">
    <name type="scientific">Aegilops tauschii subsp. strangulata</name>
    <name type="common">Goatgrass</name>
    <dbReference type="NCBI Taxonomy" id="200361"/>
    <lineage>
        <taxon>Eukaryota</taxon>
        <taxon>Viridiplantae</taxon>
        <taxon>Streptophyta</taxon>
        <taxon>Embryophyta</taxon>
        <taxon>Tracheophyta</taxon>
        <taxon>Spermatophyta</taxon>
        <taxon>Magnoliopsida</taxon>
        <taxon>Liliopsida</taxon>
        <taxon>Poales</taxon>
        <taxon>Poaceae</taxon>
        <taxon>BOP clade</taxon>
        <taxon>Pooideae</taxon>
        <taxon>Triticodae</taxon>
        <taxon>Triticeae</taxon>
        <taxon>Triticinae</taxon>
        <taxon>Aegilops</taxon>
    </lineage>
</organism>
<dbReference type="Gramene" id="AET4Gv20243000.1">
    <property type="protein sequence ID" value="AET4Gv20243000.1"/>
    <property type="gene ID" value="AET4Gv20243000"/>
</dbReference>
<reference evidence="5" key="5">
    <citation type="journal article" date="2021" name="G3 (Bethesda)">
        <title>Aegilops tauschii genome assembly Aet v5.0 features greater sequence contiguity and improved annotation.</title>
        <authorList>
            <person name="Wang L."/>
            <person name="Zhu T."/>
            <person name="Rodriguez J.C."/>
            <person name="Deal K.R."/>
            <person name="Dubcovsky J."/>
            <person name="McGuire P.E."/>
            <person name="Lux T."/>
            <person name="Spannagl M."/>
            <person name="Mayer K.F.X."/>
            <person name="Baldrich P."/>
            <person name="Meyers B.C."/>
            <person name="Huo N."/>
            <person name="Gu Y.Q."/>
            <person name="Zhou H."/>
            <person name="Devos K.M."/>
            <person name="Bennetzen J.L."/>
            <person name="Unver T."/>
            <person name="Budak H."/>
            <person name="Gulick P.J."/>
            <person name="Galiba G."/>
            <person name="Kalapos B."/>
            <person name="Nelson D.R."/>
            <person name="Li P."/>
            <person name="You F.M."/>
            <person name="Luo M.C."/>
            <person name="Dvorak J."/>
        </authorList>
    </citation>
    <scope>NUCLEOTIDE SEQUENCE [LARGE SCALE GENOMIC DNA]</scope>
    <source>
        <strain evidence="5">cv. AL8/78</strain>
    </source>
</reference>
<keyword evidence="4" id="KW-1133">Transmembrane helix</keyword>
<reference evidence="6" key="2">
    <citation type="journal article" date="2017" name="Nat. Plants">
        <title>The Aegilops tauschii genome reveals multiple impacts of transposons.</title>
        <authorList>
            <person name="Zhao G."/>
            <person name="Zou C."/>
            <person name="Li K."/>
            <person name="Wang K."/>
            <person name="Li T."/>
            <person name="Gao L."/>
            <person name="Zhang X."/>
            <person name="Wang H."/>
            <person name="Yang Z."/>
            <person name="Liu X."/>
            <person name="Jiang W."/>
            <person name="Mao L."/>
            <person name="Kong X."/>
            <person name="Jiao Y."/>
            <person name="Jia J."/>
        </authorList>
    </citation>
    <scope>NUCLEOTIDE SEQUENCE [LARGE SCALE GENOMIC DNA]</scope>
    <source>
        <strain evidence="6">cv. AL8/78</strain>
    </source>
</reference>
<comment type="subcellular location">
    <subcellularLocation>
        <location evidence="1">Membrane</location>
    </subcellularLocation>
</comment>
<accession>A0A453HN81</accession>
<reference evidence="6" key="1">
    <citation type="journal article" date="2014" name="Science">
        <title>Ancient hybridizations among the ancestral genomes of bread wheat.</title>
        <authorList>
            <consortium name="International Wheat Genome Sequencing Consortium,"/>
            <person name="Marcussen T."/>
            <person name="Sandve S.R."/>
            <person name="Heier L."/>
            <person name="Spannagl M."/>
            <person name="Pfeifer M."/>
            <person name="Jakobsen K.S."/>
            <person name="Wulff B.B."/>
            <person name="Steuernagel B."/>
            <person name="Mayer K.F."/>
            <person name="Olsen O.A."/>
        </authorList>
    </citation>
    <scope>NUCLEOTIDE SEQUENCE [LARGE SCALE GENOMIC DNA]</scope>
    <source>
        <strain evidence="6">cv. AL8/78</strain>
    </source>
</reference>
<proteinExistence type="predicted"/>
<feature type="compositionally biased region" description="Low complexity" evidence="3">
    <location>
        <begin position="89"/>
        <end position="110"/>
    </location>
</feature>
<dbReference type="PANTHER" id="PTHR31234:SF55">
    <property type="entry name" value="LATE EMBRYOGENESIS ABUNDANT (LEA) HYDROXYPROLINE-RICH GLYCOPROTEIN FAMILY"/>
    <property type="match status" value="1"/>
</dbReference>
<feature type="region of interest" description="Disordered" evidence="3">
    <location>
        <begin position="28"/>
        <end position="51"/>
    </location>
</feature>